<dbReference type="Gene3D" id="3.40.50.12780">
    <property type="entry name" value="N-terminal domain of ligase-like"/>
    <property type="match status" value="1"/>
</dbReference>
<reference evidence="3 4" key="1">
    <citation type="journal article" date="2016" name="PLoS ONE">
        <title>Whole-Genome Sequence Analysis of Bombella intestini LMG 28161T, a Novel Acetic Acid Bacterium Isolated from the Crop of a Red-Tailed Bumble Bee, Bombus lapidarius.</title>
        <authorList>
            <person name="Li L."/>
            <person name="Illeghems K."/>
            <person name="Van Kerrebroeck S."/>
            <person name="Borremans W."/>
            <person name="Cleenwerck I."/>
            <person name="Smagghe G."/>
            <person name="De Vuyst L."/>
            <person name="Vandamme P."/>
        </authorList>
    </citation>
    <scope>NUCLEOTIDE SEQUENCE [LARGE SCALE GENOMIC DNA]</scope>
    <source>
        <strain evidence="3 4">R-52487</strain>
    </source>
</reference>
<dbReference type="STRING" id="1539051.AL01_07140"/>
<name>A0A1S8GNP5_9PROT</name>
<dbReference type="Gene3D" id="3.30.300.30">
    <property type="match status" value="1"/>
</dbReference>
<evidence type="ECO:0000256" key="1">
    <source>
        <dbReference type="ARBA" id="ARBA00006432"/>
    </source>
</evidence>
<dbReference type="InterPro" id="IPR042099">
    <property type="entry name" value="ANL_N_sf"/>
</dbReference>
<dbReference type="AlphaFoldDB" id="A0A1S8GNP5"/>
<dbReference type="InterPro" id="IPR045851">
    <property type="entry name" value="AMP-bd_C_sf"/>
</dbReference>
<sequence length="608" mass="67868">MTARTCRIVQQSGYVIEQYEQGFTILDRHKHRLDEMLSFRAMERPEQLQCVVLDETLEVADTLTFQQAHDWACRVAGLLDRFVSERERVLLCFENDTAAVAGFFGCVYANTVPVSGVCPSMVGSVDRLFDILEDSEAVAVLGPREVLMGFRRQAAGRARKVKWIPIEGAESAEPLHRRCVAELDDVALVQYTSGSIGRPRGVKITHRNLGTNLHLLVIRSDIWLGRLGLIWLPLSHDMGLVSLMFGIATGGPTWLMKPEHFIARPERWVQAIDRYRVNFSIGPNFAYELLARNVPDSALKGLDLSCWKWSVIGAEMIERGTVNRFLERYAPLGLDPSVLRPGYGMAETTLMITSGSRDSEEAVSFATFSRAGLAEGRAEPPHDEHDRRVLADCGCVIEEHAILVVDPETGDSLPDGQVGELWLSGPCVTPGYLNREQENRERFSTDAEGRKWFRSRDSGFLVKGHLFVTGRMENSLLIGEQRYDPDDLAQAVRQACPVFSSRGVTVFRHEGELCVMGELSLAQVRQETGHEKLLAGMARAIRQVCPVRKLRCVLVRQGGVHRTPSGKIRLSATSEAFVAGRLPIVQEQCFGLDELERVEILAWGETPL</sequence>
<dbReference type="PROSITE" id="PS00455">
    <property type="entry name" value="AMP_BINDING"/>
    <property type="match status" value="1"/>
</dbReference>
<evidence type="ECO:0000313" key="4">
    <source>
        <dbReference type="Proteomes" id="UP000200980"/>
    </source>
</evidence>
<dbReference type="GO" id="GO:0005886">
    <property type="term" value="C:plasma membrane"/>
    <property type="evidence" value="ECO:0007669"/>
    <property type="project" value="TreeGrafter"/>
</dbReference>
<keyword evidence="4" id="KW-1185">Reference proteome</keyword>
<dbReference type="InterPro" id="IPR000873">
    <property type="entry name" value="AMP-dep_synth/lig_dom"/>
</dbReference>
<organism evidence="3 4">
    <name type="scientific">Bombella intestini</name>
    <dbReference type="NCBI Taxonomy" id="1539051"/>
    <lineage>
        <taxon>Bacteria</taxon>
        <taxon>Pseudomonadati</taxon>
        <taxon>Pseudomonadota</taxon>
        <taxon>Alphaproteobacteria</taxon>
        <taxon>Acetobacterales</taxon>
        <taxon>Acetobacteraceae</taxon>
        <taxon>Bombella</taxon>
    </lineage>
</organism>
<proteinExistence type="inferred from homology"/>
<dbReference type="EMBL" id="JATM01000004">
    <property type="protein sequence ID" value="OOL17744.1"/>
    <property type="molecule type" value="Genomic_DNA"/>
</dbReference>
<dbReference type="InterPro" id="IPR020845">
    <property type="entry name" value="AMP-binding_CS"/>
</dbReference>
<evidence type="ECO:0000259" key="2">
    <source>
        <dbReference type="Pfam" id="PF00501"/>
    </source>
</evidence>
<evidence type="ECO:0000313" key="3">
    <source>
        <dbReference type="EMBL" id="OOL17744.1"/>
    </source>
</evidence>
<dbReference type="RefSeq" id="WP_077396746.1">
    <property type="nucleotide sequence ID" value="NZ_JATM01000004.1"/>
</dbReference>
<dbReference type="GO" id="GO:0070566">
    <property type="term" value="F:adenylyltransferase activity"/>
    <property type="evidence" value="ECO:0007669"/>
    <property type="project" value="TreeGrafter"/>
</dbReference>
<dbReference type="PANTHER" id="PTHR22754:SF32">
    <property type="entry name" value="DISCO-INTERACTING PROTEIN 2"/>
    <property type="match status" value="1"/>
</dbReference>
<feature type="domain" description="AMP-dependent synthetase/ligase" evidence="2">
    <location>
        <begin position="59"/>
        <end position="433"/>
    </location>
</feature>
<gene>
    <name evidence="3" type="ORF">AL01_07140</name>
</gene>
<dbReference type="PANTHER" id="PTHR22754">
    <property type="entry name" value="DISCO-INTERACTING PROTEIN 2 DIP2 -RELATED"/>
    <property type="match status" value="1"/>
</dbReference>
<dbReference type="SUPFAM" id="SSF56801">
    <property type="entry name" value="Acetyl-CoA synthetase-like"/>
    <property type="match status" value="1"/>
</dbReference>
<dbReference type="Pfam" id="PF00501">
    <property type="entry name" value="AMP-binding"/>
    <property type="match status" value="1"/>
</dbReference>
<protein>
    <recommendedName>
        <fullName evidence="2">AMP-dependent synthetase/ligase domain-containing protein</fullName>
    </recommendedName>
</protein>
<accession>A0A1S8GNP5</accession>
<dbReference type="OrthoDB" id="9803968at2"/>
<comment type="caution">
    <text evidence="3">The sequence shown here is derived from an EMBL/GenBank/DDBJ whole genome shotgun (WGS) entry which is preliminary data.</text>
</comment>
<dbReference type="GO" id="GO:0006633">
    <property type="term" value="P:fatty acid biosynthetic process"/>
    <property type="evidence" value="ECO:0007669"/>
    <property type="project" value="TreeGrafter"/>
</dbReference>
<dbReference type="Proteomes" id="UP000200980">
    <property type="component" value="Unassembled WGS sequence"/>
</dbReference>
<comment type="similarity">
    <text evidence="1">Belongs to the ATP-dependent AMP-binding enzyme family.</text>
</comment>